<evidence type="ECO:0000256" key="1">
    <source>
        <dbReference type="ARBA" id="ARBA00022636"/>
    </source>
</evidence>
<dbReference type="RefSeq" id="WP_193953509.1">
    <property type="nucleotide sequence ID" value="NZ_JADEYS010000011.1"/>
</dbReference>
<keyword evidence="6" id="KW-0969">Cilium</keyword>
<keyword evidence="7" id="KW-1185">Reference proteome</keyword>
<organism evidence="6 7">
    <name type="scientific">Pontibacterium sinense</name>
    <dbReference type="NCBI Taxonomy" id="2781979"/>
    <lineage>
        <taxon>Bacteria</taxon>
        <taxon>Pseudomonadati</taxon>
        <taxon>Pseudomonadota</taxon>
        <taxon>Gammaproteobacteria</taxon>
        <taxon>Oceanospirillales</taxon>
        <taxon>Oceanospirillaceae</taxon>
        <taxon>Pontibacterium</taxon>
    </lineage>
</organism>
<evidence type="ECO:0000259" key="5">
    <source>
        <dbReference type="Pfam" id="PF12945"/>
    </source>
</evidence>
<feature type="domain" description="PilZ" evidence="4">
    <location>
        <begin position="111"/>
        <end position="224"/>
    </location>
</feature>
<dbReference type="Gene3D" id="2.40.10.220">
    <property type="entry name" value="predicted glycosyltransferase like domains"/>
    <property type="match status" value="1"/>
</dbReference>
<dbReference type="AlphaFoldDB" id="A0A8J7FKI9"/>
<proteinExistence type="predicted"/>
<dbReference type="SUPFAM" id="SSF141371">
    <property type="entry name" value="PilZ domain-like"/>
    <property type="match status" value="1"/>
</dbReference>
<evidence type="ECO:0000256" key="3">
    <source>
        <dbReference type="ARBA" id="ARBA00023143"/>
    </source>
</evidence>
<dbReference type="Gene3D" id="2.30.110.10">
    <property type="entry name" value="Electron Transport, Fmn-binding Protein, Chain A"/>
    <property type="match status" value="1"/>
</dbReference>
<dbReference type="InterPro" id="IPR009926">
    <property type="entry name" value="T3SS_YcgR_PilZN"/>
</dbReference>
<keyword evidence="6" id="KW-0282">Flagellum</keyword>
<dbReference type="Proteomes" id="UP000640333">
    <property type="component" value="Unassembled WGS sequence"/>
</dbReference>
<sequence length="237" mass="26435">MKEALKKLPDSPTLAELKPQVGEKIQLELRSPTGRISSRLLGFKEGASLMVTAVSTTGRVPVVKEGQRLNARMISGNYIAAFSTRILKIQNTPFTYWHLEYPQQLEARRIRKHTRVPVSLKVSMDEYEEGSSTVGIWPCSGFCTDISLVGACIEVSSPLGKIGDQLYLTLRVSVADIDQIILAPIIIRNINQIETDPVNVYRHGVEFLELDEDTRLILASFVYQQFLVETGSIDELG</sequence>
<evidence type="ECO:0000259" key="4">
    <source>
        <dbReference type="Pfam" id="PF07238"/>
    </source>
</evidence>
<dbReference type="Pfam" id="PF12945">
    <property type="entry name" value="PilZNR"/>
    <property type="match status" value="1"/>
</dbReference>
<dbReference type="EMBL" id="JADEYS010000011">
    <property type="protein sequence ID" value="MBE9397933.1"/>
    <property type="molecule type" value="Genomic_DNA"/>
</dbReference>
<gene>
    <name evidence="6" type="ORF">IOQ59_11760</name>
</gene>
<feature type="domain" description="Type III secretion system flagellar brake protein YcgR PilZN" evidence="5">
    <location>
        <begin position="20"/>
        <end position="102"/>
    </location>
</feature>
<protein>
    <submittedName>
        <fullName evidence="6">Flagellar brake protein</fullName>
    </submittedName>
</protein>
<reference evidence="6" key="1">
    <citation type="submission" date="2020-10" db="EMBL/GenBank/DDBJ databases">
        <title>Bacterium isolated from coastal waters sediment.</title>
        <authorList>
            <person name="Chen R.-J."/>
            <person name="Lu D.-C."/>
            <person name="Zhu K.-L."/>
            <person name="Du Z.-J."/>
        </authorList>
    </citation>
    <scope>NUCLEOTIDE SEQUENCE</scope>
    <source>
        <strain evidence="6">N1Y112</strain>
    </source>
</reference>
<keyword evidence="1" id="KW-0973">c-di-GMP</keyword>
<keyword evidence="6" id="KW-0966">Cell projection</keyword>
<evidence type="ECO:0000256" key="2">
    <source>
        <dbReference type="ARBA" id="ARBA00022741"/>
    </source>
</evidence>
<dbReference type="GO" id="GO:0035438">
    <property type="term" value="F:cyclic-di-GMP binding"/>
    <property type="evidence" value="ECO:0007669"/>
    <property type="project" value="InterPro"/>
</dbReference>
<accession>A0A8J7FKI9</accession>
<evidence type="ECO:0000313" key="7">
    <source>
        <dbReference type="Proteomes" id="UP000640333"/>
    </source>
</evidence>
<comment type="caution">
    <text evidence="6">The sequence shown here is derived from an EMBL/GenBank/DDBJ whole genome shotgun (WGS) entry which is preliminary data.</text>
</comment>
<evidence type="ECO:0000313" key="6">
    <source>
        <dbReference type="EMBL" id="MBE9397933.1"/>
    </source>
</evidence>
<keyword evidence="3" id="KW-0975">Bacterial flagellum</keyword>
<name>A0A8J7FKI9_9GAMM</name>
<dbReference type="InterPro" id="IPR009875">
    <property type="entry name" value="PilZ_domain"/>
</dbReference>
<keyword evidence="2" id="KW-0547">Nucleotide-binding</keyword>
<dbReference type="Pfam" id="PF07238">
    <property type="entry name" value="PilZ"/>
    <property type="match status" value="1"/>
</dbReference>
<dbReference type="InterPro" id="IPR012349">
    <property type="entry name" value="Split_barrel_FMN-bd"/>
</dbReference>